<dbReference type="Pfam" id="PF11923">
    <property type="entry name" value="NFACT-C"/>
    <property type="match status" value="1"/>
</dbReference>
<dbReference type="InterPro" id="IPR001878">
    <property type="entry name" value="Znf_CCHC"/>
</dbReference>
<evidence type="ECO:0000256" key="6">
    <source>
        <dbReference type="SAM" id="MobiDB-lite"/>
    </source>
</evidence>
<comment type="similarity">
    <text evidence="2">Belongs to the NEMF family.</text>
</comment>
<evidence type="ECO:0000313" key="9">
    <source>
        <dbReference type="Proteomes" id="UP000825935"/>
    </source>
</evidence>
<dbReference type="GO" id="GO:0005737">
    <property type="term" value="C:cytoplasm"/>
    <property type="evidence" value="ECO:0007669"/>
    <property type="project" value="UniProtKB-SubCell"/>
</dbReference>
<dbReference type="Gene3D" id="2.30.310.10">
    <property type="entry name" value="ibrinogen binding protein from staphylococcus aureus domain"/>
    <property type="match status" value="1"/>
</dbReference>
<dbReference type="PANTHER" id="PTHR15239">
    <property type="entry name" value="NUCLEAR EXPORT MEDIATOR FACTOR NEMF"/>
    <property type="match status" value="1"/>
</dbReference>
<evidence type="ECO:0000256" key="2">
    <source>
        <dbReference type="ARBA" id="ARBA00008318"/>
    </source>
</evidence>
<feature type="region of interest" description="Disordered" evidence="6">
    <location>
        <begin position="704"/>
        <end position="736"/>
    </location>
</feature>
<dbReference type="PANTHER" id="PTHR15239:SF6">
    <property type="entry name" value="RIBOSOME QUALITY CONTROL COMPLEX SUBUNIT NEMF"/>
    <property type="match status" value="1"/>
</dbReference>
<dbReference type="GO" id="GO:1990116">
    <property type="term" value="P:ribosome-associated ubiquitin-dependent protein catabolic process"/>
    <property type="evidence" value="ECO:0007669"/>
    <property type="project" value="TreeGrafter"/>
</dbReference>
<proteinExistence type="inferred from homology"/>
<dbReference type="Pfam" id="PF00098">
    <property type="entry name" value="zf-CCHC"/>
    <property type="match status" value="1"/>
</dbReference>
<dbReference type="OMA" id="MFLEFFA"/>
<evidence type="ECO:0000259" key="7">
    <source>
        <dbReference type="PROSITE" id="PS50158"/>
    </source>
</evidence>
<dbReference type="PROSITE" id="PS50158">
    <property type="entry name" value="ZF_CCHC"/>
    <property type="match status" value="1"/>
</dbReference>
<keyword evidence="5" id="KW-0863">Zinc-finger</keyword>
<dbReference type="GO" id="GO:0000049">
    <property type="term" value="F:tRNA binding"/>
    <property type="evidence" value="ECO:0007669"/>
    <property type="project" value="TreeGrafter"/>
</dbReference>
<evidence type="ECO:0000313" key="8">
    <source>
        <dbReference type="EMBL" id="KAH7291812.1"/>
    </source>
</evidence>
<dbReference type="InterPro" id="IPR051608">
    <property type="entry name" value="RQC_Subunit_NEMF"/>
</dbReference>
<keyword evidence="9" id="KW-1185">Reference proteome</keyword>
<dbReference type="GO" id="GO:1990112">
    <property type="term" value="C:RQC complex"/>
    <property type="evidence" value="ECO:0007669"/>
    <property type="project" value="TreeGrafter"/>
</dbReference>
<evidence type="ECO:0000256" key="4">
    <source>
        <dbReference type="ARBA" id="ARBA00023054"/>
    </source>
</evidence>
<name>A0A8T2R5Y9_CERRI</name>
<dbReference type="InterPro" id="IPR021846">
    <property type="entry name" value="NFACT-C"/>
</dbReference>
<gene>
    <name evidence="8" type="ORF">KP509_29G036400</name>
</gene>
<dbReference type="OrthoDB" id="207084at2759"/>
<dbReference type="GO" id="GO:0008270">
    <property type="term" value="F:zinc ion binding"/>
    <property type="evidence" value="ECO:0007669"/>
    <property type="project" value="UniProtKB-KW"/>
</dbReference>
<organism evidence="8 9">
    <name type="scientific">Ceratopteris richardii</name>
    <name type="common">Triangle waterfern</name>
    <dbReference type="NCBI Taxonomy" id="49495"/>
    <lineage>
        <taxon>Eukaryota</taxon>
        <taxon>Viridiplantae</taxon>
        <taxon>Streptophyta</taxon>
        <taxon>Embryophyta</taxon>
        <taxon>Tracheophyta</taxon>
        <taxon>Polypodiopsida</taxon>
        <taxon>Polypodiidae</taxon>
        <taxon>Polypodiales</taxon>
        <taxon>Pteridineae</taxon>
        <taxon>Pteridaceae</taxon>
        <taxon>Parkerioideae</taxon>
        <taxon>Ceratopteris</taxon>
    </lineage>
</organism>
<keyword evidence="4" id="KW-0175">Coiled coil</keyword>
<dbReference type="Proteomes" id="UP000825935">
    <property type="component" value="Chromosome 29"/>
</dbReference>
<comment type="subcellular location">
    <subcellularLocation>
        <location evidence="1">Cytoplasm</location>
    </subcellularLocation>
</comment>
<dbReference type="InterPro" id="IPR008532">
    <property type="entry name" value="NFACT_RNA-bd"/>
</dbReference>
<feature type="region of interest" description="Disordered" evidence="6">
    <location>
        <begin position="823"/>
        <end position="842"/>
    </location>
</feature>
<evidence type="ECO:0000256" key="3">
    <source>
        <dbReference type="ARBA" id="ARBA00022490"/>
    </source>
</evidence>
<evidence type="ECO:0000256" key="1">
    <source>
        <dbReference type="ARBA" id="ARBA00004496"/>
    </source>
</evidence>
<comment type="caution">
    <text evidence="8">The sequence shown here is derived from an EMBL/GenBank/DDBJ whole genome shotgun (WGS) entry which is preliminary data.</text>
</comment>
<dbReference type="GO" id="GO:0072344">
    <property type="term" value="P:rescue of stalled ribosome"/>
    <property type="evidence" value="ECO:0007669"/>
    <property type="project" value="TreeGrafter"/>
</dbReference>
<reference evidence="8" key="1">
    <citation type="submission" date="2021-08" db="EMBL/GenBank/DDBJ databases">
        <title>WGS assembly of Ceratopteris richardii.</title>
        <authorList>
            <person name="Marchant D.B."/>
            <person name="Chen G."/>
            <person name="Jenkins J."/>
            <person name="Shu S."/>
            <person name="Leebens-Mack J."/>
            <person name="Grimwood J."/>
            <person name="Schmutz J."/>
            <person name="Soltis P."/>
            <person name="Soltis D."/>
            <person name="Chen Z.-H."/>
        </authorList>
    </citation>
    <scope>NUCLEOTIDE SEQUENCE</scope>
    <source>
        <strain evidence="8">Whitten #5841</strain>
        <tissue evidence="8">Leaf</tissue>
    </source>
</reference>
<dbReference type="FunFam" id="2.30.310.10:FF:000002">
    <property type="entry name" value="nuclear export mediator factor Nemf"/>
    <property type="match status" value="1"/>
</dbReference>
<feature type="region of interest" description="Disordered" evidence="6">
    <location>
        <begin position="856"/>
        <end position="886"/>
    </location>
</feature>
<protein>
    <recommendedName>
        <fullName evidence="7">CCHC-type domain-containing protein</fullName>
    </recommendedName>
</protein>
<dbReference type="Pfam" id="PF05833">
    <property type="entry name" value="NFACT_N"/>
    <property type="match status" value="1"/>
</dbReference>
<feature type="compositionally biased region" description="Acidic residues" evidence="6">
    <location>
        <begin position="720"/>
        <end position="731"/>
    </location>
</feature>
<sequence length="1121" mass="125887">MVKLRMNTADVAAEVKCLRSLIGMRCANVYDLTPKTYIFKLMKSSGVTESGESEKVLLLVESGIRLHTTAYARDKSLTPSGFTLKLRKHIRTKRLEDVQQFGMDRVVDFQFGMGEGAFHIILELYSQGNLLLTDSCYNVLTLLRTHRDEEKGLTMMARHQYPVDSCRPWKKTSLEKLESLVSGVNNHDKVSSEELNTHLQSAAEIETIQQVTVKGRKSGKKAELASEKDKYGLKNIISEGLGYGPTLSEHLVLGAGLPKNLKVFSKNDKGELISTVEKPMLEKLHLAIVQFEDWLESIIFGSQVPEGFILLQRRKGGEELTSEEHQLKLYEDFSPLRLNQTSNGEYLNFTTFDAAMDEFFSKVEGQKAEQLRKAQEDSALQKLSKIRKDQESRVEVLKLEVDHSVTLAELIEYNLDDVDSAILAVRSALATGMNWSDLNRMIKEERKAGNPVASIIHSLQLEKNQLTLLLCNNLDDMDEEERTKPATKVEVDLSLSAHANARQWFDLKKKQLAKQKKTVAAHEKAFKAAERKTQQQLAQEKVVAAISHIRKVHWFEKFNWFISSENYLVISGRDAQQNELLVKRYMKKGDLYVHADLHGASSTIIKNPSPNDTVPPLTLNQAGCFTVCHSQAWDSKIVTSAWWVYAHQVSKTAPTGEYLTVGSFMIRGKKNFLPPHPLVMGFGVLFRLDESCVAAHLNDRKVYQEEEEEVSHGKNSTLEDLPEESDGSVEDPSERQVTLLDEPAAHNTEYEDVHMSEVIKPVVDTRVSLNNVDFDELMDKALELSACLDISKGSEKYGLNVYTSNEPESNNAFKDEKTESIVDRGASRQRPYMSKAERRRAKKGILDTPDTVTGTAGEKVCSKESPASDDIVCDNENTMEPRDYPTSEKVVRGRKGKLKKIKEKYAEQDDEEREIRMGLLMSSGKQTLKENSKKAQKTIETKSESMAERMKICYKCKKSGHVARECTLSAPSMGLPEAPQHQDLAFDGDSNNESIDAEGMLVLADDEKEKLSELDLLTAKPYPDDVLLYAIPVCGPYNALQGYKYRVKLTPGNAKRGKAAKTAMNVFLHIPDATQREKELMKAMNDPELVAAIIGNTKITAPGLTQLKHRQKKGKKTAGEE</sequence>
<dbReference type="GO" id="GO:0043023">
    <property type="term" value="F:ribosomal large subunit binding"/>
    <property type="evidence" value="ECO:0007669"/>
    <property type="project" value="TreeGrafter"/>
</dbReference>
<dbReference type="Gene3D" id="4.10.60.10">
    <property type="entry name" value="Zinc finger, CCHC-type"/>
    <property type="match status" value="1"/>
</dbReference>
<dbReference type="SMART" id="SM00343">
    <property type="entry name" value="ZnF_C2HC"/>
    <property type="match status" value="1"/>
</dbReference>
<accession>A0A8T2R5Y9</accession>
<keyword evidence="5" id="KW-0479">Metal-binding</keyword>
<dbReference type="AlphaFoldDB" id="A0A8T2R5Y9"/>
<dbReference type="Pfam" id="PF05670">
    <property type="entry name" value="NFACT-R_1"/>
    <property type="match status" value="1"/>
</dbReference>
<keyword evidence="5" id="KW-0862">Zinc</keyword>
<feature type="domain" description="CCHC-type" evidence="7">
    <location>
        <begin position="953"/>
        <end position="966"/>
    </location>
</feature>
<keyword evidence="3" id="KW-0963">Cytoplasm</keyword>
<evidence type="ECO:0000256" key="5">
    <source>
        <dbReference type="PROSITE-ProRule" id="PRU00047"/>
    </source>
</evidence>
<dbReference type="EMBL" id="CM035434">
    <property type="protein sequence ID" value="KAH7291812.1"/>
    <property type="molecule type" value="Genomic_DNA"/>
</dbReference>